<dbReference type="Proteomes" id="UP001151760">
    <property type="component" value="Unassembled WGS sequence"/>
</dbReference>
<reference evidence="2" key="2">
    <citation type="submission" date="2022-01" db="EMBL/GenBank/DDBJ databases">
        <authorList>
            <person name="Yamashiro T."/>
            <person name="Shiraishi A."/>
            <person name="Satake H."/>
            <person name="Nakayama K."/>
        </authorList>
    </citation>
    <scope>NUCLEOTIDE SEQUENCE</scope>
</reference>
<evidence type="ECO:0000313" key="3">
    <source>
        <dbReference type="Proteomes" id="UP001151760"/>
    </source>
</evidence>
<gene>
    <name evidence="2" type="ORF">Tco_0821770</name>
</gene>
<dbReference type="EMBL" id="BQNB010012208">
    <property type="protein sequence ID" value="GJT00601.1"/>
    <property type="molecule type" value="Genomic_DNA"/>
</dbReference>
<organism evidence="2 3">
    <name type="scientific">Tanacetum coccineum</name>
    <dbReference type="NCBI Taxonomy" id="301880"/>
    <lineage>
        <taxon>Eukaryota</taxon>
        <taxon>Viridiplantae</taxon>
        <taxon>Streptophyta</taxon>
        <taxon>Embryophyta</taxon>
        <taxon>Tracheophyta</taxon>
        <taxon>Spermatophyta</taxon>
        <taxon>Magnoliopsida</taxon>
        <taxon>eudicotyledons</taxon>
        <taxon>Gunneridae</taxon>
        <taxon>Pentapetalae</taxon>
        <taxon>asterids</taxon>
        <taxon>campanulids</taxon>
        <taxon>Asterales</taxon>
        <taxon>Asteraceae</taxon>
        <taxon>Asteroideae</taxon>
        <taxon>Anthemideae</taxon>
        <taxon>Anthemidinae</taxon>
        <taxon>Tanacetum</taxon>
    </lineage>
</organism>
<protein>
    <submittedName>
        <fullName evidence="2">Uncharacterized protein</fullName>
    </submittedName>
</protein>
<reference evidence="2" key="1">
    <citation type="journal article" date="2022" name="Int. J. Mol. Sci.">
        <title>Draft Genome of Tanacetum Coccineum: Genomic Comparison of Closely Related Tanacetum-Family Plants.</title>
        <authorList>
            <person name="Yamashiro T."/>
            <person name="Shiraishi A."/>
            <person name="Nakayama K."/>
            <person name="Satake H."/>
        </authorList>
    </citation>
    <scope>NUCLEOTIDE SEQUENCE</scope>
</reference>
<feature type="region of interest" description="Disordered" evidence="1">
    <location>
        <begin position="56"/>
        <end position="78"/>
    </location>
</feature>
<accession>A0ABQ5AHE6</accession>
<proteinExistence type="predicted"/>
<name>A0ABQ5AHE6_9ASTR</name>
<comment type="caution">
    <text evidence="2">The sequence shown here is derived from an EMBL/GenBank/DDBJ whole genome shotgun (WGS) entry which is preliminary data.</text>
</comment>
<evidence type="ECO:0000256" key="1">
    <source>
        <dbReference type="SAM" id="MobiDB-lite"/>
    </source>
</evidence>
<evidence type="ECO:0000313" key="2">
    <source>
        <dbReference type="EMBL" id="GJT00601.1"/>
    </source>
</evidence>
<keyword evidence="3" id="KW-1185">Reference proteome</keyword>
<sequence>MDVELLDLHDRCYARQTVVDNAVNRRSRQRVGSTECESLRLRRKCEDRCMTEFGEETHCSGKDNKVKKEQKQAKTDKK</sequence>